<sequence>MWTVVHKRSDGSYIHDEAQAIGEAIAEIESRDASTKDLSQNDSLAQVLGKEHPGRVRGLDSRPCPTKVFGNTSQPSSHGVQIHEYQKEIFELKAEVAEEKKQRQSMQHLIRFLLQRQGDDLPPDIASEMNALGSGATTSDASPSFETPDLQSPP</sequence>
<dbReference type="InterPro" id="IPR004252">
    <property type="entry name" value="Probable_transposase_24"/>
</dbReference>
<evidence type="ECO:0000313" key="2">
    <source>
        <dbReference type="EMBL" id="MED6165412.1"/>
    </source>
</evidence>
<proteinExistence type="predicted"/>
<feature type="region of interest" description="Disordered" evidence="1">
    <location>
        <begin position="46"/>
        <end position="80"/>
    </location>
</feature>
<evidence type="ECO:0000313" key="3">
    <source>
        <dbReference type="Proteomes" id="UP001341840"/>
    </source>
</evidence>
<feature type="compositionally biased region" description="Basic and acidic residues" evidence="1">
    <location>
        <begin position="49"/>
        <end position="60"/>
    </location>
</feature>
<dbReference type="Proteomes" id="UP001341840">
    <property type="component" value="Unassembled WGS sequence"/>
</dbReference>
<protein>
    <submittedName>
        <fullName evidence="2">Uncharacterized protein</fullName>
    </submittedName>
</protein>
<dbReference type="EMBL" id="JASCZI010123467">
    <property type="protein sequence ID" value="MED6165412.1"/>
    <property type="molecule type" value="Genomic_DNA"/>
</dbReference>
<organism evidence="2 3">
    <name type="scientific">Stylosanthes scabra</name>
    <dbReference type="NCBI Taxonomy" id="79078"/>
    <lineage>
        <taxon>Eukaryota</taxon>
        <taxon>Viridiplantae</taxon>
        <taxon>Streptophyta</taxon>
        <taxon>Embryophyta</taxon>
        <taxon>Tracheophyta</taxon>
        <taxon>Spermatophyta</taxon>
        <taxon>Magnoliopsida</taxon>
        <taxon>eudicotyledons</taxon>
        <taxon>Gunneridae</taxon>
        <taxon>Pentapetalae</taxon>
        <taxon>rosids</taxon>
        <taxon>fabids</taxon>
        <taxon>Fabales</taxon>
        <taxon>Fabaceae</taxon>
        <taxon>Papilionoideae</taxon>
        <taxon>50 kb inversion clade</taxon>
        <taxon>dalbergioids sensu lato</taxon>
        <taxon>Dalbergieae</taxon>
        <taxon>Pterocarpus clade</taxon>
        <taxon>Stylosanthes</taxon>
    </lineage>
</organism>
<gene>
    <name evidence="2" type="ORF">PIB30_099301</name>
</gene>
<name>A0ABU6UVR6_9FABA</name>
<evidence type="ECO:0000256" key="1">
    <source>
        <dbReference type="SAM" id="MobiDB-lite"/>
    </source>
</evidence>
<dbReference type="Pfam" id="PF03004">
    <property type="entry name" value="Transposase_24"/>
    <property type="match status" value="1"/>
</dbReference>
<comment type="caution">
    <text evidence="2">The sequence shown here is derived from an EMBL/GenBank/DDBJ whole genome shotgun (WGS) entry which is preliminary data.</text>
</comment>
<reference evidence="2 3" key="1">
    <citation type="journal article" date="2023" name="Plants (Basel)">
        <title>Bridging the Gap: Combining Genomics and Transcriptomics Approaches to Understand Stylosanthes scabra, an Orphan Legume from the Brazilian Caatinga.</title>
        <authorList>
            <person name="Ferreira-Neto J.R.C."/>
            <person name="da Silva M.D."/>
            <person name="Binneck E."/>
            <person name="de Melo N.F."/>
            <person name="da Silva R.H."/>
            <person name="de Melo A.L.T.M."/>
            <person name="Pandolfi V."/>
            <person name="Bustamante F.O."/>
            <person name="Brasileiro-Vidal A.C."/>
            <person name="Benko-Iseppon A.M."/>
        </authorList>
    </citation>
    <scope>NUCLEOTIDE SEQUENCE [LARGE SCALE GENOMIC DNA]</scope>
    <source>
        <tissue evidence="2">Leaves</tissue>
    </source>
</reference>
<accession>A0ABU6UVR6</accession>
<keyword evidence="3" id="KW-1185">Reference proteome</keyword>
<feature type="compositionally biased region" description="Polar residues" evidence="1">
    <location>
        <begin position="135"/>
        <end position="145"/>
    </location>
</feature>
<feature type="compositionally biased region" description="Polar residues" evidence="1">
    <location>
        <begin position="69"/>
        <end position="79"/>
    </location>
</feature>
<feature type="region of interest" description="Disordered" evidence="1">
    <location>
        <begin position="119"/>
        <end position="154"/>
    </location>
</feature>